<keyword evidence="1" id="KW-0812">Transmembrane</keyword>
<organism evidence="2 3">
    <name type="scientific">Phialocephala subalpina</name>
    <dbReference type="NCBI Taxonomy" id="576137"/>
    <lineage>
        <taxon>Eukaryota</taxon>
        <taxon>Fungi</taxon>
        <taxon>Dikarya</taxon>
        <taxon>Ascomycota</taxon>
        <taxon>Pezizomycotina</taxon>
        <taxon>Leotiomycetes</taxon>
        <taxon>Helotiales</taxon>
        <taxon>Mollisiaceae</taxon>
        <taxon>Phialocephala</taxon>
        <taxon>Phialocephala fortinii species complex</taxon>
    </lineage>
</organism>
<keyword evidence="1" id="KW-0472">Membrane</keyword>
<feature type="transmembrane region" description="Helical" evidence="1">
    <location>
        <begin position="119"/>
        <end position="141"/>
    </location>
</feature>
<reference evidence="2 3" key="1">
    <citation type="submission" date="2016-03" db="EMBL/GenBank/DDBJ databases">
        <authorList>
            <person name="Ploux O."/>
        </authorList>
    </citation>
    <scope>NUCLEOTIDE SEQUENCE [LARGE SCALE GENOMIC DNA]</scope>
    <source>
        <strain evidence="2 3">UAMH 11012</strain>
    </source>
</reference>
<evidence type="ECO:0000256" key="1">
    <source>
        <dbReference type="SAM" id="Phobius"/>
    </source>
</evidence>
<gene>
    <name evidence="2" type="ORF">PAC_11360</name>
</gene>
<protein>
    <submittedName>
        <fullName evidence="2">Uncharacterized protein</fullName>
    </submittedName>
</protein>
<dbReference type="OrthoDB" id="3546297at2759"/>
<proteinExistence type="predicted"/>
<dbReference type="EMBL" id="FJOG01000018">
    <property type="protein sequence ID" value="CZR61464.1"/>
    <property type="molecule type" value="Genomic_DNA"/>
</dbReference>
<dbReference type="AlphaFoldDB" id="A0A1L7X8X0"/>
<evidence type="ECO:0000313" key="2">
    <source>
        <dbReference type="EMBL" id="CZR61464.1"/>
    </source>
</evidence>
<name>A0A1L7X8X0_9HELO</name>
<keyword evidence="1" id="KW-1133">Transmembrane helix</keyword>
<accession>A0A1L7X8X0</accession>
<keyword evidence="3" id="KW-1185">Reference proteome</keyword>
<dbReference type="Proteomes" id="UP000184330">
    <property type="component" value="Unassembled WGS sequence"/>
</dbReference>
<evidence type="ECO:0000313" key="3">
    <source>
        <dbReference type="Proteomes" id="UP000184330"/>
    </source>
</evidence>
<sequence length="181" mass="21141">MGSQIRKYVQALKDWEDMKTFALKGMNDPFIVETVRDRKYLWGTIAEWRSNVSAEPRSRFDKAWPLFSSQWEPLEDTAGLHLSAFRPRTVADRLRDRVGLMTKAGRGLIGGLSLIAPPMLLMVLHKSILTTFLAWCYQYYWMILLKSCRGLQLMQLFLWFLLEQVVVVLDWQRLSAANLRK</sequence>